<dbReference type="Pfam" id="PF17149">
    <property type="entry name" value="CHASE5"/>
    <property type="match status" value="1"/>
</dbReference>
<dbReference type="NCBIfam" id="TIGR00254">
    <property type="entry name" value="GGDEF"/>
    <property type="match status" value="1"/>
</dbReference>
<dbReference type="Proteomes" id="UP000032566">
    <property type="component" value="Unassembled WGS sequence"/>
</dbReference>
<dbReference type="InterPro" id="IPR043128">
    <property type="entry name" value="Rev_trsase/Diguanyl_cyclase"/>
</dbReference>
<dbReference type="Pfam" id="PF00990">
    <property type="entry name" value="GGDEF"/>
    <property type="match status" value="1"/>
</dbReference>
<dbReference type="EC" id="2.7.7.65" evidence="1"/>
<dbReference type="InterPro" id="IPR050469">
    <property type="entry name" value="Diguanylate_Cyclase"/>
</dbReference>
<dbReference type="GO" id="GO:0052621">
    <property type="term" value="F:diguanylate cyclase activity"/>
    <property type="evidence" value="ECO:0007669"/>
    <property type="project" value="UniProtKB-EC"/>
</dbReference>
<accession>A0A0D7K7F9</accession>
<dbReference type="RefSeq" id="WP_044402051.1">
    <property type="nucleotide sequence ID" value="NZ_JXYQ01000072.1"/>
</dbReference>
<proteinExistence type="predicted"/>
<dbReference type="OrthoDB" id="9813903at2"/>
<feature type="domain" description="GGDEF" evidence="4">
    <location>
        <begin position="279"/>
        <end position="412"/>
    </location>
</feature>
<gene>
    <name evidence="5" type="ORF">RP29_18260</name>
</gene>
<evidence type="ECO:0000256" key="2">
    <source>
        <dbReference type="ARBA" id="ARBA00034247"/>
    </source>
</evidence>
<evidence type="ECO:0000256" key="3">
    <source>
        <dbReference type="SAM" id="Phobius"/>
    </source>
</evidence>
<dbReference type="SUPFAM" id="SSF55073">
    <property type="entry name" value="Nucleotide cyclase"/>
    <property type="match status" value="1"/>
</dbReference>
<reference evidence="5 6" key="1">
    <citation type="submission" date="2014-12" db="EMBL/GenBank/DDBJ databases">
        <title>Isolation of bacteria from lake water.</title>
        <authorList>
            <person name="Sheng K.-Y."/>
            <person name="Chin P.-S."/>
            <person name="Chan K.-G."/>
            <person name="Tan G.S."/>
        </authorList>
    </citation>
    <scope>NUCLEOTIDE SEQUENCE [LARGE SCALE GENOMIC DNA]</scope>
    <source>
        <strain evidence="5 6">KY4</strain>
    </source>
</reference>
<dbReference type="EMBL" id="JXYQ01000072">
    <property type="protein sequence ID" value="KJA09108.1"/>
    <property type="molecule type" value="Genomic_DNA"/>
</dbReference>
<dbReference type="InterPro" id="IPR000160">
    <property type="entry name" value="GGDEF_dom"/>
</dbReference>
<feature type="transmembrane region" description="Helical" evidence="3">
    <location>
        <begin position="12"/>
        <end position="35"/>
    </location>
</feature>
<dbReference type="PROSITE" id="PS50887">
    <property type="entry name" value="GGDEF"/>
    <property type="match status" value="1"/>
</dbReference>
<comment type="catalytic activity">
    <reaction evidence="2">
        <text>2 GTP = 3',3'-c-di-GMP + 2 diphosphate</text>
        <dbReference type="Rhea" id="RHEA:24898"/>
        <dbReference type="ChEBI" id="CHEBI:33019"/>
        <dbReference type="ChEBI" id="CHEBI:37565"/>
        <dbReference type="ChEBI" id="CHEBI:58805"/>
        <dbReference type="EC" id="2.7.7.65"/>
    </reaction>
</comment>
<protein>
    <recommendedName>
        <fullName evidence="1">diguanylate cyclase</fullName>
        <ecNumber evidence="1">2.7.7.65</ecNumber>
    </recommendedName>
</protein>
<evidence type="ECO:0000313" key="6">
    <source>
        <dbReference type="Proteomes" id="UP000032566"/>
    </source>
</evidence>
<sequence>MSTRPFRSIASVLIQRTIVLAVLCMVVVFLVQSWLLRSEHQTQFEAVMSDVANTSVPLLAAALWDIETQAVQAQLQFIAKKPAIGFARLQAAGGQVFEAGNSELAQQEAIRSITIYAPHGTQALGVLHLSGNPQYLWQGLQAEALRILLGYSALTASICALIAFMLKQLLQKPLSTVAGFASELTPHQLTTPLRLNRAPQPHSDEIDLLEQGVVKLQTALHEHIHNLDDLVDERTAQLEKLLEEIRHLSVTDGLTGCYNRRALQDKLPEEIERAQRYHRPLAVVFMDIDHFKQFNDQHGHQLGDEVLRSAAKHVASTLRQGVDWIARYGGEEFVLVLPETPLEAAIAIAHRLCDALPQHAVPNPRGGSVYISASFGVTAYRPGEDALALLSRADTLVYQAKSAGRQQVVAGA</sequence>
<dbReference type="SMART" id="SM00267">
    <property type="entry name" value="GGDEF"/>
    <property type="match status" value="1"/>
</dbReference>
<dbReference type="PANTHER" id="PTHR45138:SF9">
    <property type="entry name" value="DIGUANYLATE CYCLASE DGCM-RELATED"/>
    <property type="match status" value="1"/>
</dbReference>
<evidence type="ECO:0000259" key="4">
    <source>
        <dbReference type="PROSITE" id="PS50887"/>
    </source>
</evidence>
<name>A0A0D7K7F9_9BURK</name>
<keyword evidence="6" id="KW-1185">Reference proteome</keyword>
<dbReference type="InterPro" id="IPR029787">
    <property type="entry name" value="Nucleotide_cyclase"/>
</dbReference>
<evidence type="ECO:0000313" key="5">
    <source>
        <dbReference type="EMBL" id="KJA09108.1"/>
    </source>
</evidence>
<keyword evidence="3" id="KW-0472">Membrane</keyword>
<organism evidence="5 6">
    <name type="scientific">Acidovorax temperans</name>
    <dbReference type="NCBI Taxonomy" id="80878"/>
    <lineage>
        <taxon>Bacteria</taxon>
        <taxon>Pseudomonadati</taxon>
        <taxon>Pseudomonadota</taxon>
        <taxon>Betaproteobacteria</taxon>
        <taxon>Burkholderiales</taxon>
        <taxon>Comamonadaceae</taxon>
        <taxon>Acidovorax</taxon>
    </lineage>
</organism>
<keyword evidence="3" id="KW-0812">Transmembrane</keyword>
<evidence type="ECO:0000256" key="1">
    <source>
        <dbReference type="ARBA" id="ARBA00012528"/>
    </source>
</evidence>
<dbReference type="PATRIC" id="fig|80878.5.peg.3615"/>
<dbReference type="InterPro" id="IPR033414">
    <property type="entry name" value="Sensor_dom"/>
</dbReference>
<dbReference type="Gene3D" id="3.30.70.270">
    <property type="match status" value="1"/>
</dbReference>
<comment type="caution">
    <text evidence="5">The sequence shown here is derived from an EMBL/GenBank/DDBJ whole genome shotgun (WGS) entry which is preliminary data.</text>
</comment>
<dbReference type="FunFam" id="3.30.70.270:FF:000001">
    <property type="entry name" value="Diguanylate cyclase domain protein"/>
    <property type="match status" value="1"/>
</dbReference>
<dbReference type="CDD" id="cd01949">
    <property type="entry name" value="GGDEF"/>
    <property type="match status" value="1"/>
</dbReference>
<dbReference type="STRING" id="80878.RP29_18260"/>
<keyword evidence="3" id="KW-1133">Transmembrane helix</keyword>
<dbReference type="PANTHER" id="PTHR45138">
    <property type="entry name" value="REGULATORY COMPONENTS OF SENSORY TRANSDUCTION SYSTEM"/>
    <property type="match status" value="1"/>
</dbReference>
<dbReference type="AlphaFoldDB" id="A0A0D7K7F9"/>